<dbReference type="EMBL" id="CAADFG010000181">
    <property type="protein sequence ID" value="VFK00086.1"/>
    <property type="molecule type" value="Genomic_DNA"/>
</dbReference>
<gene>
    <name evidence="2" type="ORF">BECKH772A_GA0070896_101815</name>
    <name evidence="1" type="ORF">BECKH772B_GA0070898_101605</name>
    <name evidence="3" type="ORF">BECKH772C_GA0070978_101795</name>
</gene>
<proteinExistence type="predicted"/>
<dbReference type="EMBL" id="CAADFJ010000179">
    <property type="protein sequence ID" value="VFK04406.1"/>
    <property type="molecule type" value="Genomic_DNA"/>
</dbReference>
<dbReference type="AlphaFoldDB" id="A0A450V3Z6"/>
<accession>A0A450V3Z6</accession>
<name>A0A450V3Z6_9GAMM</name>
<evidence type="ECO:0000313" key="2">
    <source>
        <dbReference type="EMBL" id="VFK00086.1"/>
    </source>
</evidence>
<evidence type="ECO:0000313" key="3">
    <source>
        <dbReference type="EMBL" id="VFK04406.1"/>
    </source>
</evidence>
<protein>
    <submittedName>
        <fullName evidence="1">Uncharacterized protein</fullName>
    </submittedName>
</protein>
<reference evidence="1" key="1">
    <citation type="submission" date="2019-02" db="EMBL/GenBank/DDBJ databases">
        <authorList>
            <person name="Gruber-Vodicka R. H."/>
            <person name="Seah K. B. B."/>
        </authorList>
    </citation>
    <scope>NUCLEOTIDE SEQUENCE</scope>
    <source>
        <strain evidence="3">BECK_SA2B12</strain>
        <strain evidence="2">BECK_SA2B15</strain>
        <strain evidence="1">BECK_SA2B20</strain>
    </source>
</reference>
<sequence>MRVRAAPVLRTAIPSMMVFMKSSRLPAVVEWRIYCCKLVRNMKALELLVSCLVETTYDLF</sequence>
<dbReference type="EMBL" id="CAADFI010000160">
    <property type="protein sequence ID" value="VFJ99510.1"/>
    <property type="molecule type" value="Genomic_DNA"/>
</dbReference>
<evidence type="ECO:0000313" key="1">
    <source>
        <dbReference type="EMBL" id="VFJ99510.1"/>
    </source>
</evidence>
<organism evidence="1">
    <name type="scientific">Candidatus Kentrum eta</name>
    <dbReference type="NCBI Taxonomy" id="2126337"/>
    <lineage>
        <taxon>Bacteria</taxon>
        <taxon>Pseudomonadati</taxon>
        <taxon>Pseudomonadota</taxon>
        <taxon>Gammaproteobacteria</taxon>
        <taxon>Candidatus Kentrum</taxon>
    </lineage>
</organism>